<evidence type="ECO:0000256" key="8">
    <source>
        <dbReference type="ARBA" id="ARBA00022842"/>
    </source>
</evidence>
<evidence type="ECO:0000256" key="9">
    <source>
        <dbReference type="ARBA" id="ARBA00023052"/>
    </source>
</evidence>
<dbReference type="InterPro" id="IPR029061">
    <property type="entry name" value="THDP-binding"/>
</dbReference>
<comment type="function">
    <text evidence="3">Decarboxylates branched-chain and aromatic alpha-keto acids to aldehydes.</text>
</comment>
<dbReference type="InterPro" id="IPR047214">
    <property type="entry name" value="TPP_PDC_IPDC"/>
</dbReference>
<feature type="domain" description="Thiamine pyrophosphate enzyme N-terminal TPP-binding" evidence="15">
    <location>
        <begin position="3"/>
        <end position="106"/>
    </location>
</feature>
<feature type="domain" description="Thiamine pyrophosphate enzyme TPP-binding" evidence="14">
    <location>
        <begin position="408"/>
        <end position="481"/>
    </location>
</feature>
<evidence type="ECO:0000256" key="2">
    <source>
        <dbReference type="ARBA" id="ARBA00001964"/>
    </source>
</evidence>
<evidence type="ECO:0000256" key="4">
    <source>
        <dbReference type="ARBA" id="ARBA00007812"/>
    </source>
</evidence>
<accession>A0A1S8L149</accession>
<evidence type="ECO:0000256" key="3">
    <source>
        <dbReference type="ARBA" id="ARBA00002938"/>
    </source>
</evidence>
<dbReference type="InterPro" id="IPR012001">
    <property type="entry name" value="Thiamin_PyroP_enz_TPP-bd_dom"/>
</dbReference>
<evidence type="ECO:0000256" key="5">
    <source>
        <dbReference type="ARBA" id="ARBA00020054"/>
    </source>
</evidence>
<keyword evidence="7" id="KW-0210">Decarboxylase</keyword>
<gene>
    <name evidence="16" type="primary">ipdC</name>
    <name evidence="16" type="ORF">CROST_013520</name>
</gene>
<evidence type="ECO:0000256" key="11">
    <source>
        <dbReference type="PIRSR" id="PIRSR036565-2"/>
    </source>
</evidence>
<dbReference type="KEGG" id="crw:CROST_013520"/>
<comment type="cofactor">
    <cofactor evidence="2">
        <name>thiamine diphosphate</name>
        <dbReference type="ChEBI" id="CHEBI:58937"/>
    </cofactor>
</comment>
<dbReference type="RefSeq" id="WP_077833933.1">
    <property type="nucleotide sequence ID" value="NZ_CP096983.1"/>
</dbReference>
<reference evidence="16 17" key="1">
    <citation type="submission" date="2022-04" db="EMBL/GenBank/DDBJ databases">
        <title>Genome sequence of C. roseum typestrain.</title>
        <authorList>
            <person name="Poehlein A."/>
            <person name="Schoch T."/>
            <person name="Duerre P."/>
            <person name="Daniel R."/>
        </authorList>
    </citation>
    <scope>NUCLEOTIDE SEQUENCE [LARGE SCALE GENOMIC DNA]</scope>
    <source>
        <strain evidence="16 17">DSM 7320</strain>
    </source>
</reference>
<dbReference type="InterPro" id="IPR047213">
    <property type="entry name" value="TPP_PYR_PDC_IPDC-like"/>
</dbReference>
<feature type="binding site" evidence="11">
    <location>
        <position position="474"/>
    </location>
    <ligand>
        <name>Mg(2+)</name>
        <dbReference type="ChEBI" id="CHEBI:18420"/>
    </ligand>
</feature>
<dbReference type="FunFam" id="3.40.50.970:FF:000019">
    <property type="entry name" value="Pyruvate decarboxylase isozyme"/>
    <property type="match status" value="1"/>
</dbReference>
<dbReference type="InterPro" id="IPR011766">
    <property type="entry name" value="TPP_enzyme_TPP-bd"/>
</dbReference>
<keyword evidence="8 11" id="KW-0460">Magnesium</keyword>
<dbReference type="CDD" id="cd02005">
    <property type="entry name" value="TPP_PDC_IPDC"/>
    <property type="match status" value="1"/>
</dbReference>
<dbReference type="SUPFAM" id="SSF52518">
    <property type="entry name" value="Thiamin diphosphate-binding fold (THDP-binding)"/>
    <property type="match status" value="2"/>
</dbReference>
<dbReference type="SMR" id="A0A1S8L149"/>
<keyword evidence="17" id="KW-1185">Reference proteome</keyword>
<dbReference type="GO" id="GO:0030976">
    <property type="term" value="F:thiamine pyrophosphate binding"/>
    <property type="evidence" value="ECO:0007669"/>
    <property type="project" value="InterPro"/>
</dbReference>
<dbReference type="Gene3D" id="3.40.50.970">
    <property type="match status" value="2"/>
</dbReference>
<dbReference type="STRING" id="84029.CROST_34650"/>
<sequence>MYTVSEYLFEQLHKLGVKHIFGVPGDYNLTFLDDILKHNDLEWVGNCNELNAAYAADGYARINGISALVTTYGVGELSAINGIAGSYAENVPVVEITGTPSTNVIKEKLCVHHSLGDGDFNHFSNMFKEVTVAQTFLTQENAVEEINRVLVECLKEKRPVHINLPMDVCNKPVICNQIVGNEIEDLVKEKIKSNKEILAEFVKDAKLKIENSKQPVILVDFQVDRYCSRGSLYNLAQKTGFPVASLSMGKGVFPEKDPQFIGIYSGALSSDYVRKRVDEADCIISLGIKLTDLNTGGFSQGFSDSQIIEINPHSSRIKDKQYNAIFIKDVIDELTLIINHRNSNQLNIKSNISQYHLSEEKYIPKSNKKLTQKRFWQRIYEFLKEKDIVIADQGTPFFGSSRIPLPKDSIYINQPLWGSIGYTLPALLGSQLADINRRNILIIGDGSFQLTAQELSTMLKQNIKPIIFVINNNGYTIERLIHGRNECYNDINMWQYNKLPYALTKEKNFNSYKIENEEELEVVLNNINKNEECLNFIEVIMDQNDLPKALEESEKWLKGEK</sequence>
<feature type="domain" description="Thiamine pyrophosphate enzyme central" evidence="13">
    <location>
        <begin position="205"/>
        <end position="321"/>
    </location>
</feature>
<comment type="cofactor">
    <cofactor evidence="1">
        <name>a metal cation</name>
        <dbReference type="ChEBI" id="CHEBI:25213"/>
    </cofactor>
</comment>
<proteinExistence type="inferred from homology"/>
<dbReference type="AlphaFoldDB" id="A0A1S8L149"/>
<dbReference type="EMBL" id="CP096983">
    <property type="protein sequence ID" value="URZ10642.1"/>
    <property type="molecule type" value="Genomic_DNA"/>
</dbReference>
<dbReference type="CDD" id="cd07038">
    <property type="entry name" value="TPP_PYR_PDC_IPDC_like"/>
    <property type="match status" value="1"/>
</dbReference>
<evidence type="ECO:0000313" key="17">
    <source>
        <dbReference type="Proteomes" id="UP000190951"/>
    </source>
</evidence>
<dbReference type="Proteomes" id="UP000190951">
    <property type="component" value="Chromosome"/>
</dbReference>
<dbReference type="InterPro" id="IPR012110">
    <property type="entry name" value="PDC/IPDC-like"/>
</dbReference>
<dbReference type="PANTHER" id="PTHR43452:SF30">
    <property type="entry name" value="PYRUVATE DECARBOXYLASE ISOZYME 1-RELATED"/>
    <property type="match status" value="1"/>
</dbReference>
<feature type="binding site" evidence="11">
    <location>
        <position position="472"/>
    </location>
    <ligand>
        <name>Mg(2+)</name>
        <dbReference type="ChEBI" id="CHEBI:18420"/>
    </ligand>
</feature>
<evidence type="ECO:0000313" key="16">
    <source>
        <dbReference type="EMBL" id="URZ10642.1"/>
    </source>
</evidence>
<dbReference type="InterPro" id="IPR029035">
    <property type="entry name" value="DHS-like_NAD/FAD-binding_dom"/>
</dbReference>
<dbReference type="FunFam" id="3.40.50.970:FF:000024">
    <property type="entry name" value="Pyruvate decarboxylase isozyme"/>
    <property type="match status" value="1"/>
</dbReference>
<evidence type="ECO:0000259" key="13">
    <source>
        <dbReference type="Pfam" id="PF00205"/>
    </source>
</evidence>
<dbReference type="InterPro" id="IPR012000">
    <property type="entry name" value="Thiamin_PyroP_enz_cen_dom"/>
</dbReference>
<dbReference type="PANTHER" id="PTHR43452">
    <property type="entry name" value="PYRUVATE DECARBOXYLASE"/>
    <property type="match status" value="1"/>
</dbReference>
<evidence type="ECO:0000256" key="12">
    <source>
        <dbReference type="RuleBase" id="RU362132"/>
    </source>
</evidence>
<evidence type="ECO:0000259" key="15">
    <source>
        <dbReference type="Pfam" id="PF02776"/>
    </source>
</evidence>
<evidence type="ECO:0000256" key="7">
    <source>
        <dbReference type="ARBA" id="ARBA00022793"/>
    </source>
</evidence>
<dbReference type="Pfam" id="PF00205">
    <property type="entry name" value="TPP_enzyme_M"/>
    <property type="match status" value="1"/>
</dbReference>
<protein>
    <recommendedName>
        <fullName evidence="5">Alpha-keto-acid decarboxylase</fullName>
    </recommendedName>
</protein>
<name>A0A1S8L149_9CLOT</name>
<dbReference type="Pfam" id="PF02776">
    <property type="entry name" value="TPP_enzyme_N"/>
    <property type="match status" value="1"/>
</dbReference>
<dbReference type="PIRSF" id="PIRSF036565">
    <property type="entry name" value="Pyruvt_ip_decrb"/>
    <property type="match status" value="1"/>
</dbReference>
<keyword evidence="9 12" id="KW-0786">Thiamine pyrophosphate</keyword>
<keyword evidence="10 16" id="KW-0456">Lyase</keyword>
<dbReference type="Pfam" id="PF02775">
    <property type="entry name" value="TPP_enzyme_C"/>
    <property type="match status" value="1"/>
</dbReference>
<feature type="binding site" evidence="11">
    <location>
        <position position="445"/>
    </location>
    <ligand>
        <name>Mg(2+)</name>
        <dbReference type="ChEBI" id="CHEBI:18420"/>
    </ligand>
</feature>
<organism evidence="16 17">
    <name type="scientific">Clostridium felsineum</name>
    <dbReference type="NCBI Taxonomy" id="36839"/>
    <lineage>
        <taxon>Bacteria</taxon>
        <taxon>Bacillati</taxon>
        <taxon>Bacillota</taxon>
        <taxon>Clostridia</taxon>
        <taxon>Eubacteriales</taxon>
        <taxon>Clostridiaceae</taxon>
        <taxon>Clostridium</taxon>
    </lineage>
</organism>
<evidence type="ECO:0000256" key="1">
    <source>
        <dbReference type="ARBA" id="ARBA00001920"/>
    </source>
</evidence>
<evidence type="ECO:0000259" key="14">
    <source>
        <dbReference type="Pfam" id="PF02775"/>
    </source>
</evidence>
<comment type="cofactor">
    <cofactor evidence="11">
        <name>Mg(2+)</name>
        <dbReference type="ChEBI" id="CHEBI:18420"/>
    </cofactor>
    <text evidence="11">Binds 1 Mg(2+) per subunit.</text>
</comment>
<evidence type="ECO:0000256" key="6">
    <source>
        <dbReference type="ARBA" id="ARBA00022723"/>
    </source>
</evidence>
<dbReference type="GO" id="GO:0000287">
    <property type="term" value="F:magnesium ion binding"/>
    <property type="evidence" value="ECO:0007669"/>
    <property type="project" value="InterPro"/>
</dbReference>
<keyword evidence="6 11" id="KW-0479">Metal-binding</keyword>
<dbReference type="Gene3D" id="3.40.50.1220">
    <property type="entry name" value="TPP-binding domain"/>
    <property type="match status" value="1"/>
</dbReference>
<dbReference type="SUPFAM" id="SSF52467">
    <property type="entry name" value="DHS-like NAD/FAD-binding domain"/>
    <property type="match status" value="1"/>
</dbReference>
<comment type="similarity">
    <text evidence="4 12">Belongs to the TPP enzyme family.</text>
</comment>
<dbReference type="GO" id="GO:0005829">
    <property type="term" value="C:cytosol"/>
    <property type="evidence" value="ECO:0007669"/>
    <property type="project" value="TreeGrafter"/>
</dbReference>
<evidence type="ECO:0000256" key="10">
    <source>
        <dbReference type="ARBA" id="ARBA00023239"/>
    </source>
</evidence>
<dbReference type="GO" id="GO:0000949">
    <property type="term" value="P:aromatic amino acid family catabolic process to alcohol via Ehrlich pathway"/>
    <property type="evidence" value="ECO:0007669"/>
    <property type="project" value="TreeGrafter"/>
</dbReference>
<dbReference type="GO" id="GO:0004737">
    <property type="term" value="F:pyruvate decarboxylase activity"/>
    <property type="evidence" value="ECO:0007669"/>
    <property type="project" value="TreeGrafter"/>
</dbReference>